<evidence type="ECO:0000313" key="10">
    <source>
        <dbReference type="Proteomes" id="UP000307173"/>
    </source>
</evidence>
<evidence type="ECO:0000256" key="6">
    <source>
        <dbReference type="ARBA" id="ARBA00023163"/>
    </source>
</evidence>
<dbReference type="STRING" id="52247.A0A4T0WVY7"/>
<dbReference type="PROSITE" id="PS00463">
    <property type="entry name" value="ZN2_CY6_FUNGAL_1"/>
    <property type="match status" value="1"/>
</dbReference>
<dbReference type="InterPro" id="IPR051089">
    <property type="entry name" value="prtT"/>
</dbReference>
<gene>
    <name evidence="9" type="ORF">CANINC_004684</name>
</gene>
<evidence type="ECO:0000256" key="2">
    <source>
        <dbReference type="ARBA" id="ARBA00022723"/>
    </source>
</evidence>
<dbReference type="InterPro" id="IPR001138">
    <property type="entry name" value="Zn2Cys6_DnaBD"/>
</dbReference>
<organism evidence="9 10">
    <name type="scientific">Pichia inconspicua</name>
    <dbReference type="NCBI Taxonomy" id="52247"/>
    <lineage>
        <taxon>Eukaryota</taxon>
        <taxon>Fungi</taxon>
        <taxon>Dikarya</taxon>
        <taxon>Ascomycota</taxon>
        <taxon>Saccharomycotina</taxon>
        <taxon>Pichiomycetes</taxon>
        <taxon>Pichiales</taxon>
        <taxon>Pichiaceae</taxon>
        <taxon>Pichia</taxon>
    </lineage>
</organism>
<keyword evidence="3" id="KW-0862">Zinc</keyword>
<keyword evidence="7" id="KW-0539">Nucleus</keyword>
<proteinExistence type="predicted"/>
<dbReference type="SUPFAM" id="SSF57701">
    <property type="entry name" value="Zn2/Cys6 DNA-binding domain"/>
    <property type="match status" value="1"/>
</dbReference>
<feature type="domain" description="Zn(2)-C6 fungal-type" evidence="8">
    <location>
        <begin position="12"/>
        <end position="44"/>
    </location>
</feature>
<reference evidence="9 10" key="1">
    <citation type="journal article" date="2019" name="Front. Genet.">
        <title>Whole-Genome Sequencing of the Opportunistic Yeast Pathogen Candida inconspicua Uncovers Its Hybrid Origin.</title>
        <authorList>
            <person name="Mixao V."/>
            <person name="Hansen A.P."/>
            <person name="Saus E."/>
            <person name="Boekhout T."/>
            <person name="Lass-Florl C."/>
            <person name="Gabaldon T."/>
        </authorList>
    </citation>
    <scope>NUCLEOTIDE SEQUENCE [LARGE SCALE GENOMIC DNA]</scope>
    <source>
        <strain evidence="9 10">CBS 180</strain>
    </source>
</reference>
<keyword evidence="5" id="KW-0238">DNA-binding</keyword>
<dbReference type="GO" id="GO:0008270">
    <property type="term" value="F:zinc ion binding"/>
    <property type="evidence" value="ECO:0007669"/>
    <property type="project" value="InterPro"/>
</dbReference>
<evidence type="ECO:0000256" key="4">
    <source>
        <dbReference type="ARBA" id="ARBA00023015"/>
    </source>
</evidence>
<dbReference type="SMART" id="SM00066">
    <property type="entry name" value="GAL4"/>
    <property type="match status" value="1"/>
</dbReference>
<dbReference type="PANTHER" id="PTHR31845:SF34">
    <property type="entry name" value="TRANSCRIPTIONAL ACTIVATOR OF PROTEASES PRTT"/>
    <property type="match status" value="1"/>
</dbReference>
<keyword evidence="6" id="KW-0804">Transcription</keyword>
<dbReference type="GO" id="GO:0000981">
    <property type="term" value="F:DNA-binding transcription factor activity, RNA polymerase II-specific"/>
    <property type="evidence" value="ECO:0007669"/>
    <property type="project" value="InterPro"/>
</dbReference>
<dbReference type="PANTHER" id="PTHR31845">
    <property type="entry name" value="FINGER DOMAIN PROTEIN, PUTATIVE-RELATED"/>
    <property type="match status" value="1"/>
</dbReference>
<evidence type="ECO:0000256" key="3">
    <source>
        <dbReference type="ARBA" id="ARBA00022833"/>
    </source>
</evidence>
<dbReference type="InterPro" id="IPR036864">
    <property type="entry name" value="Zn2-C6_fun-type_DNA-bd_sf"/>
</dbReference>
<dbReference type="Gene3D" id="4.10.240.10">
    <property type="entry name" value="Zn(2)-C6 fungal-type DNA-binding domain"/>
    <property type="match status" value="1"/>
</dbReference>
<name>A0A4T0WVY7_9ASCO</name>
<dbReference type="PROSITE" id="PS50048">
    <property type="entry name" value="ZN2_CY6_FUNGAL_2"/>
    <property type="match status" value="1"/>
</dbReference>
<dbReference type="CDD" id="cd00067">
    <property type="entry name" value="GAL4"/>
    <property type="match status" value="1"/>
</dbReference>
<dbReference type="OrthoDB" id="2595934at2759"/>
<keyword evidence="10" id="KW-1185">Reference proteome</keyword>
<dbReference type="GO" id="GO:0005634">
    <property type="term" value="C:nucleus"/>
    <property type="evidence" value="ECO:0007669"/>
    <property type="project" value="UniProtKB-SubCell"/>
</dbReference>
<dbReference type="Pfam" id="PF00172">
    <property type="entry name" value="Zn_clus"/>
    <property type="match status" value="1"/>
</dbReference>
<evidence type="ECO:0000256" key="5">
    <source>
        <dbReference type="ARBA" id="ARBA00023125"/>
    </source>
</evidence>
<evidence type="ECO:0000313" key="9">
    <source>
        <dbReference type="EMBL" id="TID15013.1"/>
    </source>
</evidence>
<comment type="caution">
    <text evidence="9">The sequence shown here is derived from an EMBL/GenBank/DDBJ whole genome shotgun (WGS) entry which is preliminary data.</text>
</comment>
<dbReference type="GO" id="GO:0000976">
    <property type="term" value="F:transcription cis-regulatory region binding"/>
    <property type="evidence" value="ECO:0007669"/>
    <property type="project" value="TreeGrafter"/>
</dbReference>
<keyword evidence="4" id="KW-0805">Transcription regulation</keyword>
<evidence type="ECO:0000256" key="1">
    <source>
        <dbReference type="ARBA" id="ARBA00004123"/>
    </source>
</evidence>
<dbReference type="AlphaFoldDB" id="A0A4T0WVY7"/>
<sequence length="542" mass="62084">MTKSIPKRVSKACIHCRQKKTRCLPSNSSHECLRCQSLNLKCSLQPTQRDLETDHSTLSPNSTTLLKPSINSSNELDEILDNSRQILQLLKSSTSQQFIHSSTSTSLTTTSDLETEDALPILESPINYSTIPISTFTLAPVNTISPPPLQLSIPPVTPNSLYTDIIETGILSLEHTIQLFDIFRDRYSRWVSFPLLKNSLDLVIQINQSCHLLISVCCLISLKFNNSPSNIAIYNKLADVIRVDLNYLINYTNNNLSLTIHDIQTLIILSTYSLNISTPNLTLNGLTLSLNAILIFQHLNTIGFQTRAYPIDNLVDDDFNVLSINRIWNTILLNHIVYTILTGTPSPLSLDILKPRLLTNLTYSTNFDYRIIQEIQALLIGYKFIFQPTTYSIAQRHLNIWYSKFNLGFNQPSNQFVEIDYHFIHLIVYIHNFGINVHNIPFQHLQNVYNHTNAIFNLINTINDDSYFAFLSDQIHLIIVYTIPILIQTMAKINSLLNKQEKEVLIRNLIQRYRKISIVDGDIFHNWWCVLQSSYDKWLSNS</sequence>
<comment type="subcellular location">
    <subcellularLocation>
        <location evidence="1">Nucleus</location>
    </subcellularLocation>
</comment>
<evidence type="ECO:0000256" key="7">
    <source>
        <dbReference type="ARBA" id="ARBA00023242"/>
    </source>
</evidence>
<dbReference type="EMBL" id="SELW01000657">
    <property type="protein sequence ID" value="TID15013.1"/>
    <property type="molecule type" value="Genomic_DNA"/>
</dbReference>
<evidence type="ECO:0000259" key="8">
    <source>
        <dbReference type="PROSITE" id="PS50048"/>
    </source>
</evidence>
<keyword evidence="2" id="KW-0479">Metal-binding</keyword>
<accession>A0A4T0WVY7</accession>
<dbReference type="Proteomes" id="UP000307173">
    <property type="component" value="Unassembled WGS sequence"/>
</dbReference>
<protein>
    <recommendedName>
        <fullName evidence="8">Zn(2)-C6 fungal-type domain-containing protein</fullName>
    </recommendedName>
</protein>